<keyword evidence="6 9" id="KW-1133">Transmembrane helix</keyword>
<reference evidence="10" key="1">
    <citation type="submission" date="2023-06" db="EMBL/GenBank/DDBJ databases">
        <authorList>
            <consortium name="Lawrence Berkeley National Laboratory"/>
            <person name="Ahrendt S."/>
            <person name="Sahu N."/>
            <person name="Indic B."/>
            <person name="Wong-Bajracharya J."/>
            <person name="Merenyi Z."/>
            <person name="Ke H.-M."/>
            <person name="Monk M."/>
            <person name="Kocsube S."/>
            <person name="Drula E."/>
            <person name="Lipzen A."/>
            <person name="Balint B."/>
            <person name="Henrissat B."/>
            <person name="Andreopoulos B."/>
            <person name="Martin F.M."/>
            <person name="Harder C.B."/>
            <person name="Rigling D."/>
            <person name="Ford K.L."/>
            <person name="Foster G.D."/>
            <person name="Pangilinan J."/>
            <person name="Papanicolaou A."/>
            <person name="Barry K."/>
            <person name="LaButti K."/>
            <person name="Viragh M."/>
            <person name="Koriabine M."/>
            <person name="Yan M."/>
            <person name="Riley R."/>
            <person name="Champramary S."/>
            <person name="Plett K.L."/>
            <person name="Tsai I.J."/>
            <person name="Slot J."/>
            <person name="Sipos G."/>
            <person name="Plett J."/>
            <person name="Nagy L.G."/>
            <person name="Grigoriev I.V."/>
        </authorList>
    </citation>
    <scope>NUCLEOTIDE SEQUENCE</scope>
    <source>
        <strain evidence="10">FPL87.14</strain>
    </source>
</reference>
<dbReference type="Pfam" id="PF04258">
    <property type="entry name" value="Peptidase_A22B"/>
    <property type="match status" value="1"/>
</dbReference>
<accession>A0AA39N2D6</accession>
<dbReference type="PANTHER" id="PTHR12174:SF23">
    <property type="entry name" value="MINOR HISTOCOMPATIBILITY ANTIGEN H13"/>
    <property type="match status" value="1"/>
</dbReference>
<feature type="transmembrane region" description="Helical" evidence="9">
    <location>
        <begin position="12"/>
        <end position="34"/>
    </location>
</feature>
<dbReference type="EMBL" id="JAUEPT010000002">
    <property type="protein sequence ID" value="KAK0454849.1"/>
    <property type="molecule type" value="Genomic_DNA"/>
</dbReference>
<dbReference type="GO" id="GO:0033619">
    <property type="term" value="P:membrane protein proteolysis"/>
    <property type="evidence" value="ECO:0007669"/>
    <property type="project" value="TreeGrafter"/>
</dbReference>
<evidence type="ECO:0000256" key="8">
    <source>
        <dbReference type="SAM" id="MobiDB-lite"/>
    </source>
</evidence>
<keyword evidence="3 9" id="KW-0812">Transmembrane</keyword>
<dbReference type="GO" id="GO:0042500">
    <property type="term" value="F:aspartic endopeptidase activity, intramembrane cleaving"/>
    <property type="evidence" value="ECO:0007669"/>
    <property type="project" value="InterPro"/>
</dbReference>
<dbReference type="GO" id="GO:0098553">
    <property type="term" value="C:lumenal side of endoplasmic reticulum membrane"/>
    <property type="evidence" value="ECO:0007669"/>
    <property type="project" value="TreeGrafter"/>
</dbReference>
<feature type="compositionally biased region" description="Basic and acidic residues" evidence="8">
    <location>
        <begin position="372"/>
        <end position="390"/>
    </location>
</feature>
<dbReference type="GO" id="GO:0006465">
    <property type="term" value="P:signal peptide processing"/>
    <property type="evidence" value="ECO:0007669"/>
    <property type="project" value="TreeGrafter"/>
</dbReference>
<comment type="caution">
    <text evidence="10">The sequence shown here is derived from an EMBL/GenBank/DDBJ whole genome shotgun (WGS) entry which is preliminary data.</text>
</comment>
<comment type="subcellular location">
    <subcellularLocation>
        <location evidence="1">Endoplasmic reticulum membrane</location>
        <topology evidence="1">Multi-pass membrane protein</topology>
    </subcellularLocation>
</comment>
<dbReference type="AlphaFoldDB" id="A0AA39N2D6"/>
<feature type="transmembrane region" description="Helical" evidence="9">
    <location>
        <begin position="196"/>
        <end position="213"/>
    </location>
</feature>
<dbReference type="SMART" id="SM00730">
    <property type="entry name" value="PSN"/>
    <property type="match status" value="1"/>
</dbReference>
<feature type="transmembrane region" description="Helical" evidence="9">
    <location>
        <begin position="90"/>
        <end position="116"/>
    </location>
</feature>
<evidence type="ECO:0000256" key="4">
    <source>
        <dbReference type="ARBA" id="ARBA00022801"/>
    </source>
</evidence>
<dbReference type="GO" id="GO:0098554">
    <property type="term" value="C:cytoplasmic side of endoplasmic reticulum membrane"/>
    <property type="evidence" value="ECO:0007669"/>
    <property type="project" value="TreeGrafter"/>
</dbReference>
<evidence type="ECO:0000313" key="11">
    <source>
        <dbReference type="Proteomes" id="UP001175226"/>
    </source>
</evidence>
<keyword evidence="4" id="KW-0378">Hydrolase</keyword>
<keyword evidence="11" id="KW-1185">Reference proteome</keyword>
<protein>
    <submittedName>
        <fullName evidence="10">Signal peptide peptidase-domain-containing protein</fullName>
    </submittedName>
</protein>
<keyword evidence="7 9" id="KW-0472">Membrane</keyword>
<evidence type="ECO:0000256" key="6">
    <source>
        <dbReference type="ARBA" id="ARBA00022989"/>
    </source>
</evidence>
<evidence type="ECO:0000256" key="3">
    <source>
        <dbReference type="ARBA" id="ARBA00022692"/>
    </source>
</evidence>
<proteinExistence type="inferred from homology"/>
<feature type="transmembrane region" description="Helical" evidence="9">
    <location>
        <begin position="62"/>
        <end position="84"/>
    </location>
</feature>
<evidence type="ECO:0000256" key="7">
    <source>
        <dbReference type="ARBA" id="ARBA00023136"/>
    </source>
</evidence>
<evidence type="ECO:0000256" key="9">
    <source>
        <dbReference type="SAM" id="Phobius"/>
    </source>
</evidence>
<comment type="similarity">
    <text evidence="2">Belongs to the peptidase A22B family.</text>
</comment>
<feature type="transmembrane region" description="Helical" evidence="9">
    <location>
        <begin position="262"/>
        <end position="282"/>
    </location>
</feature>
<dbReference type="InterPro" id="IPR007369">
    <property type="entry name" value="Peptidase_A22B_SPP"/>
</dbReference>
<evidence type="ECO:0000313" key="10">
    <source>
        <dbReference type="EMBL" id="KAK0454849.1"/>
    </source>
</evidence>
<name>A0AA39N2D6_9AGAR</name>
<dbReference type="Proteomes" id="UP001175226">
    <property type="component" value="Unassembled WGS sequence"/>
</dbReference>
<dbReference type="PANTHER" id="PTHR12174">
    <property type="entry name" value="SIGNAL PEPTIDE PEPTIDASE"/>
    <property type="match status" value="1"/>
</dbReference>
<keyword evidence="5" id="KW-0256">Endoplasmic reticulum</keyword>
<organism evidence="10 11">
    <name type="scientific">Armillaria borealis</name>
    <dbReference type="NCBI Taxonomy" id="47425"/>
    <lineage>
        <taxon>Eukaryota</taxon>
        <taxon>Fungi</taxon>
        <taxon>Dikarya</taxon>
        <taxon>Basidiomycota</taxon>
        <taxon>Agaricomycotina</taxon>
        <taxon>Agaricomycetes</taxon>
        <taxon>Agaricomycetidae</taxon>
        <taxon>Agaricales</taxon>
        <taxon>Marasmiineae</taxon>
        <taxon>Physalacriaceae</taxon>
        <taxon>Armillaria</taxon>
    </lineage>
</organism>
<sequence>MTPMNDIDWDLLSSYVGLLTLASTSIYLGSFGSLPNTKRNEAKEDEEEDEDMDVERVSSEDAWLFPLIGSGTLFGLYMIIQYFGKEWINWLLGIYFSIAGMGSVWKSSISLFVFVVGRDRWKKYEKHTFAIHKDTHKILSLSWRTPTLYLLPLSIIPSALYTFSTTSRKSVLLTDILSLSFSHNALSMLKIDSFKTGSILLTGLFFYDIWWVFGTRVVSLNLTPTPDVLMCPLAQMVEVATTLDIPIKLLWPKSMAFSDSRGFTMLGLGDVVIPGAFIALALRYDYHRFSRQSHSGTHFSKPYFYVSLSAYMAGLVTTLSVMHFFGKAQPALLYLSPACILSFVITSVCRGELSDAWDWNDTPPQASQDQGVGDHMEEKAAEGGSSESKD</sequence>
<dbReference type="InterPro" id="IPR006639">
    <property type="entry name" value="Preselin/SPP"/>
</dbReference>
<evidence type="ECO:0000256" key="2">
    <source>
        <dbReference type="ARBA" id="ARBA00006859"/>
    </source>
</evidence>
<gene>
    <name evidence="10" type="ORF">EV421DRAFT_453462</name>
</gene>
<evidence type="ECO:0000256" key="5">
    <source>
        <dbReference type="ARBA" id="ARBA00022824"/>
    </source>
</evidence>
<evidence type="ECO:0000256" key="1">
    <source>
        <dbReference type="ARBA" id="ARBA00004477"/>
    </source>
</evidence>
<feature type="transmembrane region" description="Helical" evidence="9">
    <location>
        <begin position="303"/>
        <end position="325"/>
    </location>
</feature>
<feature type="region of interest" description="Disordered" evidence="8">
    <location>
        <begin position="359"/>
        <end position="390"/>
    </location>
</feature>